<proteinExistence type="predicted"/>
<reference evidence="1 2" key="1">
    <citation type="submission" date="2017-09" db="EMBL/GenBank/DDBJ databases">
        <title>Sequencing the genomes of two abundant thermophiles in Great Basin hot springs: Thermocrinis jamiesonii and novel Chloroflexi Thermoflexus hugenholtzii.</title>
        <authorList>
            <person name="Hedlund B."/>
        </authorList>
    </citation>
    <scope>NUCLEOTIDE SEQUENCE [LARGE SCALE GENOMIC DNA]</scope>
    <source>
        <strain evidence="1 2">G233</strain>
    </source>
</reference>
<protein>
    <recommendedName>
        <fullName evidence="3">DUF4352 domain-containing protein</fullName>
    </recommendedName>
</protein>
<keyword evidence="2" id="KW-1185">Reference proteome</keyword>
<dbReference type="RefSeq" id="WP_098502330.1">
    <property type="nucleotide sequence ID" value="NZ_PDJQ01000001.1"/>
</dbReference>
<dbReference type="Proteomes" id="UP000223071">
    <property type="component" value="Unassembled WGS sequence"/>
</dbReference>
<dbReference type="AlphaFoldDB" id="A0A2A9HA69"/>
<name>A0A2A9HA69_TEPT2</name>
<evidence type="ECO:0008006" key="3">
    <source>
        <dbReference type="Google" id="ProtNLM"/>
    </source>
</evidence>
<comment type="caution">
    <text evidence="1">The sequence shown here is derived from an EMBL/GenBank/DDBJ whole genome shotgun (WGS) entry which is preliminary data.</text>
</comment>
<evidence type="ECO:0000313" key="1">
    <source>
        <dbReference type="EMBL" id="PFG72824.1"/>
    </source>
</evidence>
<accession>A0A2A9HA69</accession>
<sequence length="177" mass="18310">MTWKRGLLFFAAGTLLLLVGLAVFLAREAERIAVTTPPSAGPLTGSAGGETASPIAAAPGLTAIHQGIRYTVLQIADPEPAGIYPVKPGLRRIGILLRLEPVEAGAACNFASIRLRGSDGVRYGWALASQEPALRIGTLAAGDSVAGWVAYDLPPGVRPAALEYGTAARAEPFLTLP</sequence>
<evidence type="ECO:0000313" key="2">
    <source>
        <dbReference type="Proteomes" id="UP000223071"/>
    </source>
</evidence>
<organism evidence="1 2">
    <name type="scientific">Tepidiforma thermophila (strain KCTC 52669 / CGMCC 1.13589 / G233)</name>
    <dbReference type="NCBI Taxonomy" id="2761530"/>
    <lineage>
        <taxon>Bacteria</taxon>
        <taxon>Bacillati</taxon>
        <taxon>Chloroflexota</taxon>
        <taxon>Tepidiformia</taxon>
        <taxon>Tepidiformales</taxon>
        <taxon>Tepidiformaceae</taxon>
        <taxon>Tepidiforma</taxon>
    </lineage>
</organism>
<gene>
    <name evidence="1" type="ORF">A9A59_0015</name>
</gene>
<dbReference type="EMBL" id="PDJQ01000001">
    <property type="protein sequence ID" value="PFG72824.1"/>
    <property type="molecule type" value="Genomic_DNA"/>
</dbReference>